<dbReference type="Proteomes" id="UP000325243">
    <property type="component" value="Unassembled WGS sequence"/>
</dbReference>
<name>A0A5S4V632_9MICO</name>
<organism evidence="2 3">
    <name type="scientific">Agromyces mariniharenae</name>
    <dbReference type="NCBI Taxonomy" id="2604423"/>
    <lineage>
        <taxon>Bacteria</taxon>
        <taxon>Bacillati</taxon>
        <taxon>Actinomycetota</taxon>
        <taxon>Actinomycetes</taxon>
        <taxon>Micrococcales</taxon>
        <taxon>Microbacteriaceae</taxon>
        <taxon>Agromyces</taxon>
    </lineage>
</organism>
<protein>
    <submittedName>
        <fullName evidence="2">Uncharacterized protein</fullName>
    </submittedName>
</protein>
<feature type="region of interest" description="Disordered" evidence="1">
    <location>
        <begin position="39"/>
        <end position="61"/>
    </location>
</feature>
<evidence type="ECO:0000313" key="3">
    <source>
        <dbReference type="Proteomes" id="UP000325243"/>
    </source>
</evidence>
<keyword evidence="3" id="KW-1185">Reference proteome</keyword>
<dbReference type="RefSeq" id="WP_148732968.1">
    <property type="nucleotide sequence ID" value="NZ_VSSB01000001.1"/>
</dbReference>
<evidence type="ECO:0000256" key="1">
    <source>
        <dbReference type="SAM" id="MobiDB-lite"/>
    </source>
</evidence>
<dbReference type="AlphaFoldDB" id="A0A5S4V632"/>
<proteinExistence type="predicted"/>
<reference evidence="2 3" key="1">
    <citation type="submission" date="2019-08" db="EMBL/GenBank/DDBJ databases">
        <authorList>
            <person name="Hu J."/>
        </authorList>
    </citation>
    <scope>NUCLEOTIDE SEQUENCE [LARGE SCALE GENOMIC DNA]</scope>
    <source>
        <strain evidence="2 3">NEAU-184</strain>
    </source>
</reference>
<evidence type="ECO:0000313" key="2">
    <source>
        <dbReference type="EMBL" id="TYL53499.1"/>
    </source>
</evidence>
<feature type="compositionally biased region" description="Basic residues" evidence="1">
    <location>
        <begin position="47"/>
        <end position="61"/>
    </location>
</feature>
<sequence>MQHSADFTSFHGHLADVARAEREIELRRLIAERRALDPEPPVAASVARRRRARRSPRLALR</sequence>
<comment type="caution">
    <text evidence="2">The sequence shown here is derived from an EMBL/GenBank/DDBJ whole genome shotgun (WGS) entry which is preliminary data.</text>
</comment>
<gene>
    <name evidence="2" type="ORF">FYC51_07450</name>
</gene>
<accession>A0A5S4V632</accession>
<dbReference type="EMBL" id="VSSB01000001">
    <property type="protein sequence ID" value="TYL53499.1"/>
    <property type="molecule type" value="Genomic_DNA"/>
</dbReference>